<accession>A0ABT7UND9</accession>
<name>A0ABT7UND9_9FIRM</name>
<feature type="transmembrane region" description="Helical" evidence="1">
    <location>
        <begin position="134"/>
        <end position="154"/>
    </location>
</feature>
<evidence type="ECO:0000256" key="1">
    <source>
        <dbReference type="SAM" id="Phobius"/>
    </source>
</evidence>
<dbReference type="InterPro" id="IPR004761">
    <property type="entry name" value="Spore_GerAB"/>
</dbReference>
<sequence>MTQNESAFLAPAQLAALMAAALLADVFLQPFGRKAPLLTAQHGILCAAGQMAVFALLLALLRKDAGRALNNKAFCGLLSAAMLVSAALEIIQGERFYSQAMRTGLPVELFLVLLFVAVFYGVYSGLNALARTAVAVLALTAVSMGLLLLSVLPQLRFVNLQPAAINGAEVGGDFASQFYLAPELILWAILWRPEHSEQADHRPAVVFVWLFAAQALFCLLGEMTLGSAYQQEEQPLFTIARLGGISVFRRLDALHACVWLLLFFVKITLYFSAFTQSIRKVFPALRGHSAYFLAVIGVIGVFLAAWGQAEQTAYLIQQMVCLALLLWLGIVRITVGRKQG</sequence>
<gene>
    <name evidence="2" type="ORF">QUW08_03660</name>
</gene>
<evidence type="ECO:0000313" key="2">
    <source>
        <dbReference type="EMBL" id="MDM8200394.1"/>
    </source>
</evidence>
<proteinExistence type="predicted"/>
<feature type="transmembrane region" description="Helical" evidence="1">
    <location>
        <begin position="204"/>
        <end position="225"/>
    </location>
</feature>
<comment type="caution">
    <text evidence="2">The sequence shown here is derived from an EMBL/GenBank/DDBJ whole genome shotgun (WGS) entry which is preliminary data.</text>
</comment>
<feature type="transmembrane region" description="Helical" evidence="1">
    <location>
        <begin position="174"/>
        <end position="192"/>
    </location>
</feature>
<feature type="transmembrane region" description="Helical" evidence="1">
    <location>
        <begin position="40"/>
        <end position="61"/>
    </location>
</feature>
<keyword evidence="1" id="KW-0472">Membrane</keyword>
<feature type="transmembrane region" description="Helical" evidence="1">
    <location>
        <begin position="103"/>
        <end position="122"/>
    </location>
</feature>
<keyword evidence="1" id="KW-0812">Transmembrane</keyword>
<protein>
    <submittedName>
        <fullName evidence="2">GerAB/ArcD/ProY family transporter</fullName>
    </submittedName>
</protein>
<keyword evidence="1" id="KW-1133">Transmembrane helix</keyword>
<evidence type="ECO:0000313" key="3">
    <source>
        <dbReference type="Proteomes" id="UP001529380"/>
    </source>
</evidence>
<dbReference type="Proteomes" id="UP001529380">
    <property type="component" value="Unassembled WGS sequence"/>
</dbReference>
<reference evidence="2 3" key="1">
    <citation type="submission" date="2023-06" db="EMBL/GenBank/DDBJ databases">
        <title>Identification and characterization of horizontal gene transfer across gut microbiota members of farm animals based on homology search.</title>
        <authorList>
            <person name="Schwarzerova J."/>
            <person name="Nykrynova M."/>
            <person name="Jureckova K."/>
            <person name="Cejkova D."/>
            <person name="Rychlik I."/>
        </authorList>
    </citation>
    <scope>NUCLEOTIDE SEQUENCE [LARGE SCALE GENOMIC DNA]</scope>
    <source>
        <strain evidence="2 3">ET340</strain>
    </source>
</reference>
<dbReference type="RefSeq" id="WP_289599220.1">
    <property type="nucleotide sequence ID" value="NZ_JAUDCL010000004.1"/>
</dbReference>
<feature type="transmembrane region" description="Helical" evidence="1">
    <location>
        <begin position="253"/>
        <end position="271"/>
    </location>
</feature>
<dbReference type="EMBL" id="JAUDCL010000004">
    <property type="protein sequence ID" value="MDM8200394.1"/>
    <property type="molecule type" value="Genomic_DNA"/>
</dbReference>
<feature type="transmembrane region" description="Helical" evidence="1">
    <location>
        <begin position="291"/>
        <end position="309"/>
    </location>
</feature>
<keyword evidence="3" id="KW-1185">Reference proteome</keyword>
<organism evidence="2 3">
    <name type="scientific">Allofournierella massiliensis</name>
    <dbReference type="NCBI Taxonomy" id="1650663"/>
    <lineage>
        <taxon>Bacteria</taxon>
        <taxon>Bacillati</taxon>
        <taxon>Bacillota</taxon>
        <taxon>Clostridia</taxon>
        <taxon>Eubacteriales</taxon>
        <taxon>Oscillospiraceae</taxon>
        <taxon>Allofournierella</taxon>
    </lineage>
</organism>
<feature type="transmembrane region" description="Helical" evidence="1">
    <location>
        <begin position="315"/>
        <end position="335"/>
    </location>
</feature>
<feature type="transmembrane region" description="Helical" evidence="1">
    <location>
        <begin position="73"/>
        <end position="91"/>
    </location>
</feature>
<dbReference type="Pfam" id="PF03845">
    <property type="entry name" value="Spore_permease"/>
    <property type="match status" value="1"/>
</dbReference>